<keyword evidence="3" id="KW-1185">Reference proteome</keyword>
<accession>A0AAW1WVJ2</accession>
<comment type="caution">
    <text evidence="2">The sequence shown here is derived from an EMBL/GenBank/DDBJ whole genome shotgun (WGS) entry which is preliminary data.</text>
</comment>
<dbReference type="AlphaFoldDB" id="A0AAW1WVJ2"/>
<evidence type="ECO:0000313" key="3">
    <source>
        <dbReference type="Proteomes" id="UP001457282"/>
    </source>
</evidence>
<gene>
    <name evidence="2" type="ORF">M0R45_025899</name>
</gene>
<reference evidence="2 3" key="1">
    <citation type="journal article" date="2023" name="G3 (Bethesda)">
        <title>A chromosome-length genome assembly and annotation of blackberry (Rubus argutus, cv. 'Hillquist').</title>
        <authorList>
            <person name="Bruna T."/>
            <person name="Aryal R."/>
            <person name="Dudchenko O."/>
            <person name="Sargent D.J."/>
            <person name="Mead D."/>
            <person name="Buti M."/>
            <person name="Cavallini A."/>
            <person name="Hytonen T."/>
            <person name="Andres J."/>
            <person name="Pham M."/>
            <person name="Weisz D."/>
            <person name="Mascagni F."/>
            <person name="Usai G."/>
            <person name="Natali L."/>
            <person name="Bassil N."/>
            <person name="Fernandez G.E."/>
            <person name="Lomsadze A."/>
            <person name="Armour M."/>
            <person name="Olukolu B."/>
            <person name="Poorten T."/>
            <person name="Britton C."/>
            <person name="Davik J."/>
            <person name="Ashrafi H."/>
            <person name="Aiden E.L."/>
            <person name="Borodovsky M."/>
            <person name="Worthington M."/>
        </authorList>
    </citation>
    <scope>NUCLEOTIDE SEQUENCE [LARGE SCALE GENOMIC DNA]</scope>
    <source>
        <strain evidence="2">PI 553951</strain>
    </source>
</reference>
<dbReference type="Proteomes" id="UP001457282">
    <property type="component" value="Unassembled WGS sequence"/>
</dbReference>
<sequence length="117" mass="13568">MPITILAPCPARCSLSSARAPPCSATTNPPAQPIPPRCTLSLPLQTRNQRAPARITILHRRRTSLLFYVAEASQETIKGMERKEWKNTAREKRSCRLERKENDRRKKQRMMRQRETE</sequence>
<protein>
    <submittedName>
        <fullName evidence="2">Uncharacterized protein</fullName>
    </submittedName>
</protein>
<feature type="region of interest" description="Disordered" evidence="1">
    <location>
        <begin position="96"/>
        <end position="117"/>
    </location>
</feature>
<name>A0AAW1WVJ2_RUBAR</name>
<dbReference type="EMBL" id="JBEDUW010000005">
    <property type="protein sequence ID" value="KAK9928779.1"/>
    <property type="molecule type" value="Genomic_DNA"/>
</dbReference>
<feature type="region of interest" description="Disordered" evidence="1">
    <location>
        <begin position="18"/>
        <end position="37"/>
    </location>
</feature>
<evidence type="ECO:0000313" key="2">
    <source>
        <dbReference type="EMBL" id="KAK9928779.1"/>
    </source>
</evidence>
<proteinExistence type="predicted"/>
<organism evidence="2 3">
    <name type="scientific">Rubus argutus</name>
    <name type="common">Southern blackberry</name>
    <dbReference type="NCBI Taxonomy" id="59490"/>
    <lineage>
        <taxon>Eukaryota</taxon>
        <taxon>Viridiplantae</taxon>
        <taxon>Streptophyta</taxon>
        <taxon>Embryophyta</taxon>
        <taxon>Tracheophyta</taxon>
        <taxon>Spermatophyta</taxon>
        <taxon>Magnoliopsida</taxon>
        <taxon>eudicotyledons</taxon>
        <taxon>Gunneridae</taxon>
        <taxon>Pentapetalae</taxon>
        <taxon>rosids</taxon>
        <taxon>fabids</taxon>
        <taxon>Rosales</taxon>
        <taxon>Rosaceae</taxon>
        <taxon>Rosoideae</taxon>
        <taxon>Rosoideae incertae sedis</taxon>
        <taxon>Rubus</taxon>
    </lineage>
</organism>
<evidence type="ECO:0000256" key="1">
    <source>
        <dbReference type="SAM" id="MobiDB-lite"/>
    </source>
</evidence>